<dbReference type="AlphaFoldDB" id="A0A1T5G7H8"/>
<dbReference type="RefSeq" id="WP_079667805.1">
    <property type="nucleotide sequence ID" value="NZ_FUYZ01000010.1"/>
</dbReference>
<feature type="signal peptide" evidence="2">
    <location>
        <begin position="1"/>
        <end position="18"/>
    </location>
</feature>
<dbReference type="OrthoDB" id="1033069at2"/>
<protein>
    <recommendedName>
        <fullName evidence="3">DUF4476 domain-containing protein</fullName>
    </recommendedName>
</protein>
<evidence type="ECO:0000313" key="4">
    <source>
        <dbReference type="EMBL" id="SKC04346.1"/>
    </source>
</evidence>
<feature type="compositionally biased region" description="Low complexity" evidence="1">
    <location>
        <begin position="53"/>
        <end position="66"/>
    </location>
</feature>
<name>A0A1T5G7H8_9FLAO</name>
<dbReference type="Pfam" id="PF14771">
    <property type="entry name" value="DUF4476"/>
    <property type="match status" value="1"/>
</dbReference>
<proteinExistence type="predicted"/>
<gene>
    <name evidence="4" type="ORF">SAMN05660477_02616</name>
</gene>
<evidence type="ECO:0000256" key="2">
    <source>
        <dbReference type="SAM" id="SignalP"/>
    </source>
</evidence>
<dbReference type="InterPro" id="IPR028011">
    <property type="entry name" value="DUF4476"/>
</dbReference>
<organism evidence="4 5">
    <name type="scientific">Soonwooa buanensis</name>
    <dbReference type="NCBI Taxonomy" id="619805"/>
    <lineage>
        <taxon>Bacteria</taxon>
        <taxon>Pseudomonadati</taxon>
        <taxon>Bacteroidota</taxon>
        <taxon>Flavobacteriia</taxon>
        <taxon>Flavobacteriales</taxon>
        <taxon>Weeksellaceae</taxon>
        <taxon>Chryseobacterium group</taxon>
        <taxon>Soonwooa</taxon>
    </lineage>
</organism>
<reference evidence="4 5" key="1">
    <citation type="submission" date="2017-02" db="EMBL/GenBank/DDBJ databases">
        <authorList>
            <person name="Peterson S.W."/>
        </authorList>
    </citation>
    <scope>NUCLEOTIDE SEQUENCE [LARGE SCALE GENOMIC DNA]</scope>
    <source>
        <strain evidence="4 5">DSM 22323</strain>
    </source>
</reference>
<feature type="chain" id="PRO_5013182619" description="DUF4476 domain-containing protein" evidence="2">
    <location>
        <begin position="19"/>
        <end position="301"/>
    </location>
</feature>
<evidence type="ECO:0000256" key="1">
    <source>
        <dbReference type="SAM" id="MobiDB-lite"/>
    </source>
</evidence>
<keyword evidence="2" id="KW-0732">Signal</keyword>
<accession>A0A1T5G7H8</accession>
<feature type="domain" description="DUF4476" evidence="3">
    <location>
        <begin position="207"/>
        <end position="298"/>
    </location>
</feature>
<evidence type="ECO:0000259" key="3">
    <source>
        <dbReference type="Pfam" id="PF14771"/>
    </source>
</evidence>
<feature type="compositionally biased region" description="Polar residues" evidence="1">
    <location>
        <begin position="67"/>
        <end position="79"/>
    </location>
</feature>
<dbReference type="Proteomes" id="UP000191112">
    <property type="component" value="Unassembled WGS sequence"/>
</dbReference>
<evidence type="ECO:0000313" key="5">
    <source>
        <dbReference type="Proteomes" id="UP000191112"/>
    </source>
</evidence>
<keyword evidence="5" id="KW-1185">Reference proteome</keyword>
<dbReference type="EMBL" id="FUYZ01000010">
    <property type="protein sequence ID" value="SKC04346.1"/>
    <property type="molecule type" value="Genomic_DNA"/>
</dbReference>
<feature type="region of interest" description="Disordered" evidence="1">
    <location>
        <begin position="29"/>
        <end position="79"/>
    </location>
</feature>
<sequence length="301" mass="34536">MKKIFTFLILAISLQTFAQEAGRSGELLKNEASTSEMQQRNNVGEISGERGSSKNNGQRNSENNSNDYGRSNGSSGIRSTNNYRWNQNYGYSEVFLRIPENGYFTVEVGDQMISNSSGKYRFFDLSSGKIPVSIYTNGYLIYRTQLKVANNSRMVLDFFTNKGLFLLDSYPVQGQMYGFNEWDDVWNNPYNSGWNQPTSPNFNNSGVMNNQLFQQFYNAMLKNAAFDKDKKEFILQQVRASNFTSNQIAMLLKPFSFDSNRLDVAKILYKNCVDKNQYFVVGDAFDFETGRRDLMKFISNQ</sequence>
<feature type="compositionally biased region" description="Polar residues" evidence="1">
    <location>
        <begin position="31"/>
        <end position="44"/>
    </location>
</feature>